<dbReference type="Proteomes" id="UP000315724">
    <property type="component" value="Chromosome"/>
</dbReference>
<keyword evidence="3" id="KW-1185">Reference proteome</keyword>
<dbReference type="InterPro" id="IPR013114">
    <property type="entry name" value="FabA_FabZ"/>
</dbReference>
<dbReference type="Pfam" id="PF07977">
    <property type="entry name" value="FabA"/>
    <property type="match status" value="1"/>
</dbReference>
<dbReference type="InterPro" id="IPR029069">
    <property type="entry name" value="HotDog_dom_sf"/>
</dbReference>
<dbReference type="EMBL" id="CP036267">
    <property type="protein sequence ID" value="QDT33535.1"/>
    <property type="molecule type" value="Genomic_DNA"/>
</dbReference>
<accession>A0A517QPJ0</accession>
<sequence length="186" mass="20850">MEVFPPLGQDVLFFWIPIIVKQQMRFSLIDQITELKAGESITAAKNLTLAEEYLQDHFPGFPVMPGVLMVEALVQTSAWLMRYSEDFRYSTVLLDEAKAVKFNSFVKPGDTITIQSKLQKKNDESTWTFKASGNVGETNVITAKLILKQFNLADEYPSIASGDAVQTESIKTLFNVLYPQAESAKS</sequence>
<reference evidence="2 3" key="1">
    <citation type="submission" date="2019-02" db="EMBL/GenBank/DDBJ databases">
        <title>Deep-cultivation of Planctomycetes and their phenomic and genomic characterization uncovers novel biology.</title>
        <authorList>
            <person name="Wiegand S."/>
            <person name="Jogler M."/>
            <person name="Boedeker C."/>
            <person name="Pinto D."/>
            <person name="Vollmers J."/>
            <person name="Rivas-Marin E."/>
            <person name="Kohn T."/>
            <person name="Peeters S.H."/>
            <person name="Heuer A."/>
            <person name="Rast P."/>
            <person name="Oberbeckmann S."/>
            <person name="Bunk B."/>
            <person name="Jeske O."/>
            <person name="Meyerdierks A."/>
            <person name="Storesund J.E."/>
            <person name="Kallscheuer N."/>
            <person name="Luecker S."/>
            <person name="Lage O.M."/>
            <person name="Pohl T."/>
            <person name="Merkel B.J."/>
            <person name="Hornburger P."/>
            <person name="Mueller R.-W."/>
            <person name="Bruemmer F."/>
            <person name="Labrenz M."/>
            <person name="Spormann A.M."/>
            <person name="Op den Camp H."/>
            <person name="Overmann J."/>
            <person name="Amann R."/>
            <person name="Jetten M.S.M."/>
            <person name="Mascher T."/>
            <person name="Medema M.H."/>
            <person name="Devos D.P."/>
            <person name="Kaster A.-K."/>
            <person name="Ovreas L."/>
            <person name="Rohde M."/>
            <person name="Galperin M.Y."/>
            <person name="Jogler C."/>
        </authorList>
    </citation>
    <scope>NUCLEOTIDE SEQUENCE [LARGE SCALE GENOMIC DNA]</scope>
    <source>
        <strain evidence="2 3">Mal48</strain>
    </source>
</reference>
<dbReference type="CDD" id="cd01288">
    <property type="entry name" value="FabZ"/>
    <property type="match status" value="1"/>
</dbReference>
<organism evidence="2 3">
    <name type="scientific">Thalassoglobus polymorphus</name>
    <dbReference type="NCBI Taxonomy" id="2527994"/>
    <lineage>
        <taxon>Bacteria</taxon>
        <taxon>Pseudomonadati</taxon>
        <taxon>Planctomycetota</taxon>
        <taxon>Planctomycetia</taxon>
        <taxon>Planctomycetales</taxon>
        <taxon>Planctomycetaceae</taxon>
        <taxon>Thalassoglobus</taxon>
    </lineage>
</organism>
<name>A0A517QPJ0_9PLAN</name>
<dbReference type="KEGG" id="tpol:Mal48_27880"/>
<evidence type="ECO:0000313" key="3">
    <source>
        <dbReference type="Proteomes" id="UP000315724"/>
    </source>
</evidence>
<proteinExistence type="predicted"/>
<keyword evidence="1 2" id="KW-0456">Lyase</keyword>
<protein>
    <submittedName>
        <fullName evidence="2">3-hydroxyacyl-[acyl-carrier-protein] dehydratase FabZ</fullName>
        <ecNumber evidence="2">4.2.1.59</ecNumber>
    </submittedName>
</protein>
<dbReference type="EC" id="4.2.1.59" evidence="2"/>
<gene>
    <name evidence="2" type="primary">fabZ_2</name>
    <name evidence="2" type="ORF">Mal48_27880</name>
</gene>
<evidence type="ECO:0000313" key="2">
    <source>
        <dbReference type="EMBL" id="QDT33535.1"/>
    </source>
</evidence>
<dbReference type="Gene3D" id="3.10.129.10">
    <property type="entry name" value="Hotdog Thioesterase"/>
    <property type="match status" value="1"/>
</dbReference>
<dbReference type="AlphaFoldDB" id="A0A517QPJ0"/>
<dbReference type="PANTHER" id="PTHR30272">
    <property type="entry name" value="3-HYDROXYACYL-[ACYL-CARRIER-PROTEIN] DEHYDRATASE"/>
    <property type="match status" value="1"/>
</dbReference>
<dbReference type="GO" id="GO:0019171">
    <property type="term" value="F:(3R)-hydroxyacyl-[acyl-carrier-protein] dehydratase activity"/>
    <property type="evidence" value="ECO:0007669"/>
    <property type="project" value="UniProtKB-EC"/>
</dbReference>
<dbReference type="SUPFAM" id="SSF54637">
    <property type="entry name" value="Thioesterase/thiol ester dehydrase-isomerase"/>
    <property type="match status" value="1"/>
</dbReference>
<dbReference type="PANTHER" id="PTHR30272:SF1">
    <property type="entry name" value="3-HYDROXYACYL-[ACYL-CARRIER-PROTEIN] DEHYDRATASE"/>
    <property type="match status" value="1"/>
</dbReference>
<evidence type="ECO:0000256" key="1">
    <source>
        <dbReference type="ARBA" id="ARBA00023239"/>
    </source>
</evidence>